<protein>
    <submittedName>
        <fullName evidence="1">WSSV419</fullName>
    </submittedName>
</protein>
<reference evidence="1" key="1">
    <citation type="submission" date="2017-12" db="EMBL/GenBank/DDBJ databases">
        <authorList>
            <person name="Katneni V.K."/>
            <person name="Shekhar M.S."/>
            <person name="Otta S.K."/>
            <person name="Karthic K."/>
            <person name="Jangam A.K."/>
            <person name="Gopikrishna G."/>
            <person name="Vijayan K.K."/>
        </authorList>
    </citation>
    <scope>NUCLEOTIDE SEQUENCE [LARGE SCALE GENOMIC DNA]</scope>
    <source>
        <strain evidence="1">IN_AP4RU</strain>
    </source>
</reference>
<dbReference type="EMBL" id="MG702567">
    <property type="protein sequence ID" value="AUO15191.1"/>
    <property type="molecule type" value="Genomic_DNA"/>
</dbReference>
<sequence>MSMKKLNHESALGLWAKMFVKNLIEMVLEQPECVFHRAHSFVLHCVDRRALSYQT</sequence>
<proteinExistence type="predicted"/>
<organism evidence="1">
    <name type="scientific">White spot syndrome virus</name>
    <dbReference type="NCBI Taxonomy" id="342409"/>
    <lineage>
        <taxon>Viruses</taxon>
        <taxon>Viruses incertae sedis</taxon>
        <taxon>Naldaviricetes</taxon>
        <taxon>Nimaviridae</taxon>
        <taxon>Whispovirus</taxon>
    </lineage>
</organism>
<evidence type="ECO:0000313" key="1">
    <source>
        <dbReference type="EMBL" id="AUO15191.1"/>
    </source>
</evidence>
<name>A0A2I6SCA6_9VIRU</name>
<accession>A0A2I6SCA6</accession>
<dbReference type="Proteomes" id="UP000267352">
    <property type="component" value="Segment"/>
</dbReference>
<reference evidence="1" key="2">
    <citation type="journal article" date="2018" name="Genome Announc.">
        <title>First Report of a Complete Genome Sequence of White spot syndrome virus from India.</title>
        <authorList>
            <person name="Vinaya Kumar K."/>
            <person name="Shekhar M.S."/>
            <person name="Otta S.K."/>
            <person name="Karthic K."/>
            <person name="Ashok Kumar J."/>
            <person name="Gopikrishna G."/>
            <person name="Vijayan K.K."/>
        </authorList>
    </citation>
    <scope>NUCLEOTIDE SEQUENCE</scope>
    <source>
        <strain evidence="1">IN_AP4RU</strain>
    </source>
</reference>